<accession>E6PZ92</accession>
<sequence>MPSPRLAWLSALSSFLPSSSSSVPVASLVCFSVCSWAAASAEVLAVGALAAETAAAEVLEVLAAANPAVAEPEATGNCRWRKLVNCRKRRPVTCDSKNK</sequence>
<name>E6PZ92_9ZZZZ</name>
<dbReference type="EMBL" id="CABN01000111">
    <property type="protein sequence ID" value="CBI00251.1"/>
    <property type="molecule type" value="Genomic_DNA"/>
</dbReference>
<comment type="caution">
    <text evidence="1">The sequence shown here is derived from an EMBL/GenBank/DDBJ whole genome shotgun (WGS) entry which is preliminary data.</text>
</comment>
<proteinExistence type="predicted"/>
<gene>
    <name evidence="1" type="ORF">CARN3_1257</name>
</gene>
<evidence type="ECO:0000313" key="1">
    <source>
        <dbReference type="EMBL" id="CBI00251.1"/>
    </source>
</evidence>
<organism evidence="1">
    <name type="scientific">mine drainage metagenome</name>
    <dbReference type="NCBI Taxonomy" id="410659"/>
    <lineage>
        <taxon>unclassified sequences</taxon>
        <taxon>metagenomes</taxon>
        <taxon>ecological metagenomes</taxon>
    </lineage>
</organism>
<dbReference type="AlphaFoldDB" id="E6PZ92"/>
<protein>
    <submittedName>
        <fullName evidence="1">Uncharacterized protein</fullName>
    </submittedName>
</protein>
<reference evidence="1" key="1">
    <citation type="submission" date="2009-10" db="EMBL/GenBank/DDBJ databases">
        <title>Diversity of trophic interactions inside an arsenic-rich microbial ecosystem.</title>
        <authorList>
            <person name="Bertin P.N."/>
            <person name="Heinrich-Salmeron A."/>
            <person name="Pelletier E."/>
            <person name="Goulhen-Chollet F."/>
            <person name="Arsene-Ploetze F."/>
            <person name="Gallien S."/>
            <person name="Calteau A."/>
            <person name="Vallenet D."/>
            <person name="Casiot C."/>
            <person name="Chane-Woon-Ming B."/>
            <person name="Giloteaux L."/>
            <person name="Barakat M."/>
            <person name="Bonnefoy V."/>
            <person name="Bruneel O."/>
            <person name="Chandler M."/>
            <person name="Cleiss J."/>
            <person name="Duran R."/>
            <person name="Elbaz-Poulichet F."/>
            <person name="Fonknechten N."/>
            <person name="Lauga B."/>
            <person name="Mornico D."/>
            <person name="Ortet P."/>
            <person name="Schaeffer C."/>
            <person name="Siguier P."/>
            <person name="Alexander Thil Smith A."/>
            <person name="Van Dorsselaer A."/>
            <person name="Weissenbach J."/>
            <person name="Medigue C."/>
            <person name="Le Paslier D."/>
        </authorList>
    </citation>
    <scope>NUCLEOTIDE SEQUENCE</scope>
</reference>